<organism evidence="3 4">
    <name type="scientific">Tenacibaculum maritimum NCIMB 2154</name>
    <dbReference type="NCBI Taxonomy" id="1349785"/>
    <lineage>
        <taxon>Bacteria</taxon>
        <taxon>Pseudomonadati</taxon>
        <taxon>Bacteroidota</taxon>
        <taxon>Flavobacteriia</taxon>
        <taxon>Flavobacteriales</taxon>
        <taxon>Flavobacteriaceae</taxon>
        <taxon>Tenacibaculum</taxon>
    </lineage>
</organism>
<dbReference type="OrthoDB" id="2972467at2"/>
<accession>A0A2H1E5H4</accession>
<dbReference type="STRING" id="1349785.GCA_000509405_00618"/>
<evidence type="ECO:0000313" key="3">
    <source>
        <dbReference type="EMBL" id="SFZ79996.1"/>
    </source>
</evidence>
<protein>
    <recommendedName>
        <fullName evidence="2">Secretion system C-terminal sorting domain-containing protein</fullName>
    </recommendedName>
</protein>
<sequence length="763" mass="86133">MSGFEQNGSTAENSREYGIGPEGTNVLLWKATPDSSRNADGGWNSSYSDIDHTKTYRLVIWLKKTSSNHGTSFFGFHSPDNGLRLDGTVNNNPYFWVGDLPKLNKWYMLVGFVHGSAYNSTINYGAIYDGATGQKVKEITDYKFKNTATVLRHRVYLYYDINTTDRQYFYAPRMEMVDGKEPTVQELLGRNDSGSSNLLAPYLQNWTVGNGSTSGFAQNGSTSENSREFGRNHIGEEVILWKATPDGSKNGGGGWNSSYSDIDHTKTYRLVIWLKKTNSNHGTSFFGFHSPNNGLRLDGTVDNNPYFWVGDLPKLNKWYMLVGFVHGSTYNSTINYGAIYDGATGQKVKEITDYKFKNTATVLRHRVYLYYDINTTDRQYFYAPRMEMVDGKEPTVQELLGRNDSGSSNLLAPYLQNWTVGNGSTSGFAQNGSTSENSREFGRNHIGEEVILWKAIPDASSNADGGWNTSWLRANANTSYRYSVWIKKTTSISGFTYFGFNANHNGSLRLDGTYNSNPYFFAGDLPKLNRWYLLVGYVHKSSHTGTTNTGGIYDGTTGEKVRTITDYKLKNTVTELRHRSYLYYDTNTLDRQYFYEPRIDPINGKEPTINELLKINNDSKIILSYDIAGNQTQNFYCGDPSYCAPPAARKEEKEKVEDAVSSEIEETTIEETEKEVLENFISDDHVHIYPNPTDGLVTLTLGDDLLKNIHTIKLYNANSVLIKNINTKESNTQLDFTNMPIGVYFVHIHLNKGRSITKKVIKK</sequence>
<dbReference type="GeneID" id="47721685"/>
<evidence type="ECO:0000259" key="2">
    <source>
        <dbReference type="Pfam" id="PF18962"/>
    </source>
</evidence>
<evidence type="ECO:0000256" key="1">
    <source>
        <dbReference type="ARBA" id="ARBA00022729"/>
    </source>
</evidence>
<feature type="domain" description="Secretion system C-terminal sorting" evidence="2">
    <location>
        <begin position="688"/>
        <end position="761"/>
    </location>
</feature>
<evidence type="ECO:0000313" key="4">
    <source>
        <dbReference type="Proteomes" id="UP000231564"/>
    </source>
</evidence>
<keyword evidence="1" id="KW-0732">Signal</keyword>
<dbReference type="RefSeq" id="WP_100210481.1">
    <property type="nucleotide sequence ID" value="NZ_CP138495.1"/>
</dbReference>
<dbReference type="NCBIfam" id="TIGR04183">
    <property type="entry name" value="Por_Secre_tail"/>
    <property type="match status" value="1"/>
</dbReference>
<name>A0A2H1E5H4_9FLAO</name>
<dbReference type="EMBL" id="LT634361">
    <property type="protein sequence ID" value="SFZ79996.1"/>
    <property type="molecule type" value="Genomic_DNA"/>
</dbReference>
<dbReference type="KEGG" id="tmar:MARIT_0075"/>
<keyword evidence="4" id="KW-1185">Reference proteome</keyword>
<dbReference type="Pfam" id="PF18962">
    <property type="entry name" value="Por_Secre_tail"/>
    <property type="match status" value="1"/>
</dbReference>
<proteinExistence type="predicted"/>
<dbReference type="InterPro" id="IPR026444">
    <property type="entry name" value="Secre_tail"/>
</dbReference>
<dbReference type="Proteomes" id="UP000231564">
    <property type="component" value="Chromosome MARIT"/>
</dbReference>
<dbReference type="AlphaFoldDB" id="A0A2H1E5H4"/>
<gene>
    <name evidence="3" type="ORF">MARIT_0075</name>
</gene>
<reference evidence="3 4" key="1">
    <citation type="submission" date="2016-11" db="EMBL/GenBank/DDBJ databases">
        <authorList>
            <person name="Jaros S."/>
            <person name="Januszkiewicz K."/>
            <person name="Wedrychowicz H."/>
        </authorList>
    </citation>
    <scope>NUCLEOTIDE SEQUENCE [LARGE SCALE GENOMIC DNA]</scope>
    <source>
        <strain evidence="3">NCIMB 2154T</strain>
    </source>
</reference>